<dbReference type="AlphaFoldDB" id="A0A0L8H4Y9"/>
<name>A0A0L8H4Y9_OCTBM</name>
<dbReference type="OrthoDB" id="6196385at2759"/>
<proteinExistence type="predicted"/>
<gene>
    <name evidence="2" type="ORF">OCBIM_22022374mg</name>
</gene>
<accession>A0A0L8H4Y9</accession>
<reference evidence="2" key="1">
    <citation type="submission" date="2015-07" db="EMBL/GenBank/DDBJ databases">
        <title>MeaNS - Measles Nucleotide Surveillance Program.</title>
        <authorList>
            <person name="Tran T."/>
            <person name="Druce J."/>
        </authorList>
    </citation>
    <scope>NUCLEOTIDE SEQUENCE</scope>
    <source>
        <strain evidence="2">UCB-OBI-ISO-001</strain>
        <tissue evidence="2">Gonad</tissue>
    </source>
</reference>
<feature type="region of interest" description="Disordered" evidence="1">
    <location>
        <begin position="73"/>
        <end position="194"/>
    </location>
</feature>
<evidence type="ECO:0000256" key="1">
    <source>
        <dbReference type="SAM" id="MobiDB-lite"/>
    </source>
</evidence>
<sequence length="194" mass="22334">MKDGKILKATRTQKVDCWGCGIELTIQATTEDLNSVVEEIVLPEDVRLRVTVEGGTPVCFTCGERGYMKTWYTQRKPQTEQEERQESVDKATGKETEKEAEKGFTMAKKKRRRSGGMSSPPEKQKKKREEVRKETVKEGSRKEKKSKKKVELPVEKESETELYEGEMERVFMEEEKREPKVQEKGKKIRGGEGV</sequence>
<feature type="compositionally biased region" description="Basic and acidic residues" evidence="1">
    <location>
        <begin position="166"/>
        <end position="185"/>
    </location>
</feature>
<evidence type="ECO:0000313" key="2">
    <source>
        <dbReference type="EMBL" id="KOF84262.1"/>
    </source>
</evidence>
<feature type="compositionally biased region" description="Basic and acidic residues" evidence="1">
    <location>
        <begin position="77"/>
        <end position="102"/>
    </location>
</feature>
<feature type="compositionally biased region" description="Basic and acidic residues" evidence="1">
    <location>
        <begin position="149"/>
        <end position="159"/>
    </location>
</feature>
<organism evidence="2">
    <name type="scientific">Octopus bimaculoides</name>
    <name type="common">California two-spotted octopus</name>
    <dbReference type="NCBI Taxonomy" id="37653"/>
    <lineage>
        <taxon>Eukaryota</taxon>
        <taxon>Metazoa</taxon>
        <taxon>Spiralia</taxon>
        <taxon>Lophotrochozoa</taxon>
        <taxon>Mollusca</taxon>
        <taxon>Cephalopoda</taxon>
        <taxon>Coleoidea</taxon>
        <taxon>Octopodiformes</taxon>
        <taxon>Octopoda</taxon>
        <taxon>Incirrata</taxon>
        <taxon>Octopodidae</taxon>
        <taxon>Octopus</taxon>
    </lineage>
</organism>
<dbReference type="EMBL" id="KQ419208">
    <property type="protein sequence ID" value="KOF84262.1"/>
    <property type="molecule type" value="Genomic_DNA"/>
</dbReference>
<protein>
    <submittedName>
        <fullName evidence="2">Uncharacterized protein</fullName>
    </submittedName>
</protein>
<feature type="compositionally biased region" description="Basic and acidic residues" evidence="1">
    <location>
        <begin position="127"/>
        <end position="141"/>
    </location>
</feature>